<evidence type="ECO:0000259" key="3">
    <source>
        <dbReference type="PROSITE" id="PS50110"/>
    </source>
</evidence>
<dbReference type="Proteomes" id="UP001500067">
    <property type="component" value="Unassembled WGS sequence"/>
</dbReference>
<dbReference type="PROSITE" id="PS50110">
    <property type="entry name" value="RESPONSE_REGULATORY"/>
    <property type="match status" value="1"/>
</dbReference>
<evidence type="ECO:0000256" key="1">
    <source>
        <dbReference type="ARBA" id="ARBA00022553"/>
    </source>
</evidence>
<feature type="domain" description="Response regulatory" evidence="3">
    <location>
        <begin position="3"/>
        <end position="118"/>
    </location>
</feature>
<feature type="modified residue" description="4-aspartylphosphate" evidence="2">
    <location>
        <position position="52"/>
    </location>
</feature>
<proteinExistence type="predicted"/>
<dbReference type="RefSeq" id="WP_345077140.1">
    <property type="nucleotide sequence ID" value="NZ_BAABFA010000004.1"/>
</dbReference>
<accession>A0ABP8N5J8</accession>
<dbReference type="PANTHER" id="PTHR44591:SF3">
    <property type="entry name" value="RESPONSE REGULATORY DOMAIN-CONTAINING PROTEIN"/>
    <property type="match status" value="1"/>
</dbReference>
<protein>
    <recommendedName>
        <fullName evidence="3">Response regulatory domain-containing protein</fullName>
    </recommendedName>
</protein>
<keyword evidence="5" id="KW-1185">Reference proteome</keyword>
<sequence>MPKILLIEDDALIQKAVELKFKKEGFEVVCSGDGKEGIEKLMSEAPDVVITDLMLPYTSGLEVVSAVRAITDRTIRIVVVSGMGQEQVVEEAFELGADDYITKPFSLNELAIRIKKQLKS</sequence>
<evidence type="ECO:0000313" key="4">
    <source>
        <dbReference type="EMBL" id="GAA4459985.1"/>
    </source>
</evidence>
<dbReference type="CDD" id="cd17574">
    <property type="entry name" value="REC_OmpR"/>
    <property type="match status" value="1"/>
</dbReference>
<dbReference type="InterPro" id="IPR001789">
    <property type="entry name" value="Sig_transdc_resp-reg_receiver"/>
</dbReference>
<evidence type="ECO:0000256" key="2">
    <source>
        <dbReference type="PROSITE-ProRule" id="PRU00169"/>
    </source>
</evidence>
<dbReference type="Gene3D" id="3.40.50.2300">
    <property type="match status" value="1"/>
</dbReference>
<gene>
    <name evidence="4" type="ORF">GCM10023093_01880</name>
</gene>
<dbReference type="PANTHER" id="PTHR44591">
    <property type="entry name" value="STRESS RESPONSE REGULATOR PROTEIN 1"/>
    <property type="match status" value="1"/>
</dbReference>
<evidence type="ECO:0000313" key="5">
    <source>
        <dbReference type="Proteomes" id="UP001500067"/>
    </source>
</evidence>
<dbReference type="InterPro" id="IPR050595">
    <property type="entry name" value="Bact_response_regulator"/>
</dbReference>
<keyword evidence="1 2" id="KW-0597">Phosphoprotein</keyword>
<dbReference type="SUPFAM" id="SSF52172">
    <property type="entry name" value="CheY-like"/>
    <property type="match status" value="1"/>
</dbReference>
<comment type="caution">
    <text evidence="4">The sequence shown here is derived from an EMBL/GenBank/DDBJ whole genome shotgun (WGS) entry which is preliminary data.</text>
</comment>
<dbReference type="EMBL" id="BAABFA010000004">
    <property type="protein sequence ID" value="GAA4459985.1"/>
    <property type="molecule type" value="Genomic_DNA"/>
</dbReference>
<organism evidence="4 5">
    <name type="scientific">Nemorincola caseinilytica</name>
    <dbReference type="NCBI Taxonomy" id="2054315"/>
    <lineage>
        <taxon>Bacteria</taxon>
        <taxon>Pseudomonadati</taxon>
        <taxon>Bacteroidota</taxon>
        <taxon>Chitinophagia</taxon>
        <taxon>Chitinophagales</taxon>
        <taxon>Chitinophagaceae</taxon>
        <taxon>Nemorincola</taxon>
    </lineage>
</organism>
<dbReference type="InterPro" id="IPR011006">
    <property type="entry name" value="CheY-like_superfamily"/>
</dbReference>
<reference evidence="5" key="1">
    <citation type="journal article" date="2019" name="Int. J. Syst. Evol. Microbiol.">
        <title>The Global Catalogue of Microorganisms (GCM) 10K type strain sequencing project: providing services to taxonomists for standard genome sequencing and annotation.</title>
        <authorList>
            <consortium name="The Broad Institute Genomics Platform"/>
            <consortium name="The Broad Institute Genome Sequencing Center for Infectious Disease"/>
            <person name="Wu L."/>
            <person name="Ma J."/>
        </authorList>
    </citation>
    <scope>NUCLEOTIDE SEQUENCE [LARGE SCALE GENOMIC DNA]</scope>
    <source>
        <strain evidence="5">JCM 32105</strain>
    </source>
</reference>
<dbReference type="SMART" id="SM00448">
    <property type="entry name" value="REC"/>
    <property type="match status" value="1"/>
</dbReference>
<name>A0ABP8N5J8_9BACT</name>
<dbReference type="Pfam" id="PF00072">
    <property type="entry name" value="Response_reg"/>
    <property type="match status" value="1"/>
</dbReference>